<dbReference type="AlphaFoldDB" id="A0A016UAP6"/>
<accession>A0A016UAP6</accession>
<keyword evidence="2" id="KW-1185">Reference proteome</keyword>
<organism evidence="1 2">
    <name type="scientific">Ancylostoma ceylanicum</name>
    <dbReference type="NCBI Taxonomy" id="53326"/>
    <lineage>
        <taxon>Eukaryota</taxon>
        <taxon>Metazoa</taxon>
        <taxon>Ecdysozoa</taxon>
        <taxon>Nematoda</taxon>
        <taxon>Chromadorea</taxon>
        <taxon>Rhabditida</taxon>
        <taxon>Rhabditina</taxon>
        <taxon>Rhabditomorpha</taxon>
        <taxon>Strongyloidea</taxon>
        <taxon>Ancylostomatidae</taxon>
        <taxon>Ancylostomatinae</taxon>
        <taxon>Ancylostoma</taxon>
    </lineage>
</organism>
<evidence type="ECO:0000313" key="1">
    <source>
        <dbReference type="EMBL" id="EYC12001.1"/>
    </source>
</evidence>
<gene>
    <name evidence="1" type="primary">Acey_s0048.g1557</name>
    <name evidence="1" type="ORF">Y032_0048g1557</name>
</gene>
<dbReference type="EMBL" id="JARK01001384">
    <property type="protein sequence ID" value="EYC12001.1"/>
    <property type="molecule type" value="Genomic_DNA"/>
</dbReference>
<reference evidence="2" key="1">
    <citation type="journal article" date="2015" name="Nat. Genet.">
        <title>The genome and transcriptome of the zoonotic hookworm Ancylostoma ceylanicum identify infection-specific gene families.</title>
        <authorList>
            <person name="Schwarz E.M."/>
            <person name="Hu Y."/>
            <person name="Antoshechkin I."/>
            <person name="Miller M.M."/>
            <person name="Sternberg P.W."/>
            <person name="Aroian R.V."/>
        </authorList>
    </citation>
    <scope>NUCLEOTIDE SEQUENCE</scope>
    <source>
        <strain evidence="2">HY135</strain>
    </source>
</reference>
<sequence>MQSPLPTPLTNPRTSSSATLLVQRKIAIPPRSAVIQHCVFNSAVSSAASMLTVGEPPIGQFILDACD</sequence>
<proteinExistence type="predicted"/>
<name>A0A016UAP6_9BILA</name>
<dbReference type="Proteomes" id="UP000024635">
    <property type="component" value="Unassembled WGS sequence"/>
</dbReference>
<evidence type="ECO:0000313" key="2">
    <source>
        <dbReference type="Proteomes" id="UP000024635"/>
    </source>
</evidence>
<comment type="caution">
    <text evidence="1">The sequence shown here is derived from an EMBL/GenBank/DDBJ whole genome shotgun (WGS) entry which is preliminary data.</text>
</comment>
<protein>
    <submittedName>
        <fullName evidence="1">Uncharacterized protein</fullName>
    </submittedName>
</protein>